<feature type="compositionally biased region" description="Basic and acidic residues" evidence="2">
    <location>
        <begin position="593"/>
        <end position="608"/>
    </location>
</feature>
<feature type="region of interest" description="Disordered" evidence="2">
    <location>
        <begin position="328"/>
        <end position="371"/>
    </location>
</feature>
<organism evidence="3 4">
    <name type="scientific">Paramuricea clavata</name>
    <name type="common">Red gorgonian</name>
    <name type="synonym">Violescent sea-whip</name>
    <dbReference type="NCBI Taxonomy" id="317549"/>
    <lineage>
        <taxon>Eukaryota</taxon>
        <taxon>Metazoa</taxon>
        <taxon>Cnidaria</taxon>
        <taxon>Anthozoa</taxon>
        <taxon>Octocorallia</taxon>
        <taxon>Malacalcyonacea</taxon>
        <taxon>Plexauridae</taxon>
        <taxon>Paramuricea</taxon>
    </lineage>
</organism>
<protein>
    <submittedName>
        <fullName evidence="3">Uncharacterized protein</fullName>
    </submittedName>
</protein>
<feature type="compositionally biased region" description="Basic and acidic residues" evidence="2">
    <location>
        <begin position="568"/>
        <end position="582"/>
    </location>
</feature>
<accession>A0A7D9ETF7</accession>
<feature type="compositionally biased region" description="Polar residues" evidence="2">
    <location>
        <begin position="85"/>
        <end position="118"/>
    </location>
</feature>
<reference evidence="3" key="1">
    <citation type="submission" date="2020-04" db="EMBL/GenBank/DDBJ databases">
        <authorList>
            <person name="Alioto T."/>
            <person name="Alioto T."/>
            <person name="Gomez Garrido J."/>
        </authorList>
    </citation>
    <scope>NUCLEOTIDE SEQUENCE</scope>
    <source>
        <strain evidence="3">A484AB</strain>
    </source>
</reference>
<feature type="compositionally biased region" description="Basic and acidic residues" evidence="2">
    <location>
        <begin position="328"/>
        <end position="347"/>
    </location>
</feature>
<comment type="caution">
    <text evidence="3">The sequence shown here is derived from an EMBL/GenBank/DDBJ whole genome shotgun (WGS) entry which is preliminary data.</text>
</comment>
<evidence type="ECO:0000313" key="4">
    <source>
        <dbReference type="Proteomes" id="UP001152795"/>
    </source>
</evidence>
<feature type="region of interest" description="Disordered" evidence="2">
    <location>
        <begin position="408"/>
        <end position="431"/>
    </location>
</feature>
<keyword evidence="4" id="KW-1185">Reference proteome</keyword>
<evidence type="ECO:0000256" key="2">
    <source>
        <dbReference type="SAM" id="MobiDB-lite"/>
    </source>
</evidence>
<feature type="region of interest" description="Disordered" evidence="2">
    <location>
        <begin position="1"/>
        <end position="141"/>
    </location>
</feature>
<evidence type="ECO:0000313" key="3">
    <source>
        <dbReference type="EMBL" id="CAB4017374.1"/>
    </source>
</evidence>
<keyword evidence="1" id="KW-0175">Coiled coil</keyword>
<feature type="compositionally biased region" description="Polar residues" evidence="2">
    <location>
        <begin position="1"/>
        <end position="10"/>
    </location>
</feature>
<feature type="compositionally biased region" description="Basic and acidic residues" evidence="2">
    <location>
        <begin position="408"/>
        <end position="423"/>
    </location>
</feature>
<dbReference type="EMBL" id="CACRXK020009520">
    <property type="protein sequence ID" value="CAB4017374.1"/>
    <property type="molecule type" value="Genomic_DNA"/>
</dbReference>
<proteinExistence type="predicted"/>
<feature type="region of interest" description="Disordered" evidence="2">
    <location>
        <begin position="551"/>
        <end position="628"/>
    </location>
</feature>
<sequence length="628" mass="71603">MAQQNSSSQMEKSDILSAEELENTATQEKSKKSPSNKTKFENLGAQNENESTKQKFEKSPAQMLQKTTTKIPVKSAGKQSKKNMDNSATKRNNSSTNAQEENSSKTGENSSKIGQNSFKIGHKKSKTAPFISTEQEDGQSSDVVLKNRRILENELFEKTKHIESLQKQLNDLKVVYESQGSSTDNEINVNAKSQEDATNSEIEDLERKVKLLSEENYELRERLLKKDVEIEKLKTEEPKAQENIINKILKKENCELHHEKEQLKLERDRLRHLVNEKQDKTEKLVTGLKGMEDQLFQAKRALEDRAKAATRLEGRLGKVDSELNRYRERYGNLDRQNKSKRLSEKSRSSRSRSLSPRGRERLQSEQEYSENQITMLQQRETKLLGDRRQLEKSVNILTNKIAELEDMLQKPRSEKQPTHERGSQTDLGAGSQLTSTMIQGSHQGDTVRKCRGIVQSLGKFFEELIQNNQDTTAGGSKSRRTTIAARRASELLHELSMSMDHALSTKCHEPTRVDRSTRTTSPVRRSTAVNTEASTTLWDKLCDEMAQHEFTFDPLSPPPQTEGLSGVTDDKQREIRRAERGLQRTYQENGEASGEKVDKQSLTKEDATKMMNVSRKQTESVMTELLRK</sequence>
<feature type="coiled-coil region" evidence="1">
    <location>
        <begin position="148"/>
        <end position="222"/>
    </location>
</feature>
<feature type="non-terminal residue" evidence="3">
    <location>
        <position position="628"/>
    </location>
</feature>
<dbReference type="AlphaFoldDB" id="A0A7D9ETF7"/>
<feature type="compositionally biased region" description="Polar residues" evidence="2">
    <location>
        <begin position="23"/>
        <end position="37"/>
    </location>
</feature>
<feature type="compositionally biased region" description="Low complexity" evidence="2">
    <location>
        <begin position="518"/>
        <end position="527"/>
    </location>
</feature>
<dbReference type="Proteomes" id="UP001152795">
    <property type="component" value="Unassembled WGS sequence"/>
</dbReference>
<name>A0A7D9ETF7_PARCT</name>
<feature type="compositionally biased region" description="Basic and acidic residues" evidence="2">
    <location>
        <begin position="507"/>
        <end position="517"/>
    </location>
</feature>
<feature type="coiled-coil region" evidence="1">
    <location>
        <begin position="249"/>
        <end position="283"/>
    </location>
</feature>
<gene>
    <name evidence="3" type="ORF">PACLA_8A082830</name>
</gene>
<feature type="region of interest" description="Disordered" evidence="2">
    <location>
        <begin position="507"/>
        <end position="530"/>
    </location>
</feature>
<evidence type="ECO:0000256" key="1">
    <source>
        <dbReference type="SAM" id="Coils"/>
    </source>
</evidence>